<evidence type="ECO:0000256" key="1">
    <source>
        <dbReference type="ARBA" id="ARBA00004651"/>
    </source>
</evidence>
<reference evidence="8 9" key="1">
    <citation type="submission" date="2015-11" db="EMBL/GenBank/DDBJ databases">
        <title>Expanding the genomic diversity of Burkholderia species for the development of highly accurate diagnostics.</title>
        <authorList>
            <person name="Sahl J."/>
            <person name="Keim P."/>
            <person name="Wagner D."/>
        </authorList>
    </citation>
    <scope>NUCLEOTIDE SEQUENCE [LARGE SCALE GENOMIC DNA]</scope>
    <source>
        <strain evidence="8 9">MSMB1301WGS</strain>
    </source>
</reference>
<organism evidence="8 9">
    <name type="scientific">Burkholderia territorii</name>
    <dbReference type="NCBI Taxonomy" id="1503055"/>
    <lineage>
        <taxon>Bacteria</taxon>
        <taxon>Pseudomonadati</taxon>
        <taxon>Pseudomonadota</taxon>
        <taxon>Betaproteobacteria</taxon>
        <taxon>Burkholderiales</taxon>
        <taxon>Burkholderiaceae</taxon>
        <taxon>Burkholderia</taxon>
        <taxon>Burkholderia cepacia complex</taxon>
    </lineage>
</organism>
<dbReference type="Pfam" id="PF01311">
    <property type="entry name" value="Bac_export_1"/>
    <property type="match status" value="1"/>
</dbReference>
<dbReference type="PRINTS" id="PR00953">
    <property type="entry name" value="TYPE3IMRPROT"/>
</dbReference>
<evidence type="ECO:0000256" key="6">
    <source>
        <dbReference type="ARBA" id="ARBA00023136"/>
    </source>
</evidence>
<dbReference type="PANTHER" id="PTHR30065:SF1">
    <property type="entry name" value="SURFACE PRESENTATION OF ANTIGENS PROTEIN SPAR"/>
    <property type="match status" value="1"/>
</dbReference>
<keyword evidence="6 7" id="KW-0472">Membrane</keyword>
<feature type="transmembrane region" description="Helical" evidence="7">
    <location>
        <begin position="69"/>
        <end position="92"/>
    </location>
</feature>
<comment type="subcellular location">
    <subcellularLocation>
        <location evidence="1">Cell membrane</location>
        <topology evidence="1">Multi-pass membrane protein</topology>
    </subcellularLocation>
</comment>
<sequence>MSVLDDAARTLTVVMLLLARGYGLLFAVPVVLKAGQGWMTRLPIALALALPSFPLAYHAMPDTLSGGHIVFAAVREVVLGALTGVFFLPLFAVPRAVGTFVDQQAGLMSIQLFDPTSSERSATLFADIFEQFALFMFVVAGGFGVLGELYMVSNRFWPVAAEGMPSLGHAAELVMLGFGTMFDTSIRYAAPFVSMLILLEYGIGLVGRAAPQLNILTTSVAIKMVAALVLTPIVAPFYTDAFGDAFVVMRTIAAQFLDPVVQR</sequence>
<evidence type="ECO:0000256" key="3">
    <source>
        <dbReference type="ARBA" id="ARBA00022475"/>
    </source>
</evidence>
<evidence type="ECO:0000313" key="9">
    <source>
        <dbReference type="Proteomes" id="UP000062317"/>
    </source>
</evidence>
<comment type="similarity">
    <text evidence="2">Belongs to the FliR/MopE/SpaR family.</text>
</comment>
<dbReference type="RefSeq" id="WP_060108814.1">
    <property type="nucleotide sequence ID" value="NZ_LPEQ01000128.1"/>
</dbReference>
<dbReference type="GO" id="GO:0006605">
    <property type="term" value="P:protein targeting"/>
    <property type="evidence" value="ECO:0007669"/>
    <property type="project" value="InterPro"/>
</dbReference>
<comment type="caution">
    <text evidence="8">The sequence shown here is derived from an EMBL/GenBank/DDBJ whole genome shotgun (WGS) entry which is preliminary data.</text>
</comment>
<keyword evidence="5 7" id="KW-1133">Transmembrane helix</keyword>
<name>A0A125A8T2_9BURK</name>
<evidence type="ECO:0000256" key="2">
    <source>
        <dbReference type="ARBA" id="ARBA00009772"/>
    </source>
</evidence>
<accession>A0A125A8T2</accession>
<dbReference type="EMBL" id="LPEQ01000128">
    <property type="protein sequence ID" value="KVV39187.1"/>
    <property type="molecule type" value="Genomic_DNA"/>
</dbReference>
<keyword evidence="9" id="KW-1185">Reference proteome</keyword>
<protein>
    <submittedName>
        <fullName evidence="8">Type III secretion protein</fullName>
    </submittedName>
</protein>
<gene>
    <name evidence="8" type="ORF">WT27_14780</name>
</gene>
<evidence type="ECO:0000256" key="5">
    <source>
        <dbReference type="ARBA" id="ARBA00022989"/>
    </source>
</evidence>
<evidence type="ECO:0000313" key="8">
    <source>
        <dbReference type="EMBL" id="KVV39187.1"/>
    </source>
</evidence>
<dbReference type="GO" id="GO:0005886">
    <property type="term" value="C:plasma membrane"/>
    <property type="evidence" value="ECO:0007669"/>
    <property type="project" value="UniProtKB-SubCell"/>
</dbReference>
<feature type="transmembrane region" description="Helical" evidence="7">
    <location>
        <begin position="188"/>
        <end position="208"/>
    </location>
</feature>
<dbReference type="InterPro" id="IPR002010">
    <property type="entry name" value="T3SS_IM_R"/>
</dbReference>
<keyword evidence="4 7" id="KW-0812">Transmembrane</keyword>
<feature type="transmembrane region" description="Helical" evidence="7">
    <location>
        <begin position="12"/>
        <end position="32"/>
    </location>
</feature>
<feature type="transmembrane region" description="Helical" evidence="7">
    <location>
        <begin position="220"/>
        <end position="239"/>
    </location>
</feature>
<dbReference type="PANTHER" id="PTHR30065">
    <property type="entry name" value="FLAGELLAR BIOSYNTHETIC PROTEIN FLIR"/>
    <property type="match status" value="1"/>
</dbReference>
<feature type="transmembrane region" description="Helical" evidence="7">
    <location>
        <begin position="38"/>
        <end position="57"/>
    </location>
</feature>
<keyword evidence="3" id="KW-1003">Cell membrane</keyword>
<evidence type="ECO:0000256" key="4">
    <source>
        <dbReference type="ARBA" id="ARBA00022692"/>
    </source>
</evidence>
<dbReference type="AlphaFoldDB" id="A0A125A8T2"/>
<proteinExistence type="inferred from homology"/>
<dbReference type="Proteomes" id="UP000062317">
    <property type="component" value="Unassembled WGS sequence"/>
</dbReference>
<feature type="transmembrane region" description="Helical" evidence="7">
    <location>
        <begin position="132"/>
        <end position="152"/>
    </location>
</feature>
<evidence type="ECO:0000256" key="7">
    <source>
        <dbReference type="SAM" id="Phobius"/>
    </source>
</evidence>